<dbReference type="InterPro" id="IPR013507">
    <property type="entry name" value="DNA_mismatch_S5_2-like"/>
</dbReference>
<dbReference type="Gene3D" id="3.30.565.10">
    <property type="entry name" value="Histidine kinase-like ATPase, C-terminal domain"/>
    <property type="match status" value="1"/>
</dbReference>
<dbReference type="PANTHER" id="PTHR10073:SF12">
    <property type="entry name" value="DNA MISMATCH REPAIR PROTEIN MLH1"/>
    <property type="match status" value="1"/>
</dbReference>
<sequence length="624" mass="69680">MSNIRILDEKTAGKIAAGEVIERPAGVLKELLENAVDAGASCINITIEGSGKDLIRINDNGCGMNEEDLALSVLRHATSKIGSFGDLEHLNTFGFRGEALYSVAAVSRMALTSCTGEGPGNRLEIHAGKVVSKSPAPSIKGTTVEIRDLFFNTPARLKFLKSDSYERACLLKVIEESALANLQVSYRVTVNGRDVYDLPAQTGSLPQAAVQRAKDILGEEVAQCLLYKEFEEMGLRILLTPADKLVNVRDMQYVFVNRRPIDSKIVQQAIYKAYQNVRPKDRHPAFVAYMTLPPADFDVNIHPQKRDIRFVNENRVFGFIMHAAGETVFQNTQPIEVSVESPAVSLPAAAQPAAEQLFTRAPSPITQTQTSSFLEQAFPAQTDFPHNTGYLLRETEEPVDYTAKPLTVPAKEEIVKEESQAFVLPVEGEPSWYQGPYHYLGQLQRSYLLFENPQGLVLIDQHAAQERVLFEHYLDEFERHSVKVQKLLFPIRVDLPPSNLETLLSWSDFLKTAGFEIEPFSARTVQVHTLPYMIRFKEDDMKEFIISLAQVVGDPTKSTETLKRKMVAMLACKKAIKAHDQISAAEAETLLEDMKKCKDGMHCPHGRPCVAQLKMKEVEKLFGR</sequence>
<dbReference type="AlphaFoldDB" id="A0A928DPP6"/>
<dbReference type="Gene3D" id="3.30.1370.100">
    <property type="entry name" value="MutL, C-terminal domain, regulatory subdomain"/>
    <property type="match status" value="1"/>
</dbReference>
<name>A0A928DPP6_9BACT</name>
<proteinExistence type="inferred from homology"/>
<comment type="caution">
    <text evidence="8">The sequence shown here is derived from an EMBL/GenBank/DDBJ whole genome shotgun (WGS) entry which is preliminary data.</text>
</comment>
<protein>
    <recommendedName>
        <fullName evidence="2 5">DNA mismatch repair protein MutL</fullName>
    </recommendedName>
</protein>
<dbReference type="InterPro" id="IPR042121">
    <property type="entry name" value="MutL_C_regsub"/>
</dbReference>
<dbReference type="NCBIfam" id="TIGR00585">
    <property type="entry name" value="mutl"/>
    <property type="match status" value="1"/>
</dbReference>
<dbReference type="GO" id="GO:0004519">
    <property type="term" value="F:endonuclease activity"/>
    <property type="evidence" value="ECO:0007669"/>
    <property type="project" value="UniProtKB-KW"/>
</dbReference>
<dbReference type="Proteomes" id="UP000725649">
    <property type="component" value="Unassembled WGS sequence"/>
</dbReference>
<dbReference type="CDD" id="cd00782">
    <property type="entry name" value="MutL_Trans"/>
    <property type="match status" value="1"/>
</dbReference>
<dbReference type="InterPro" id="IPR014721">
    <property type="entry name" value="Ribsml_uS5_D2-typ_fold_subgr"/>
</dbReference>
<dbReference type="GO" id="GO:0140664">
    <property type="term" value="F:ATP-dependent DNA damage sensor activity"/>
    <property type="evidence" value="ECO:0007669"/>
    <property type="project" value="InterPro"/>
</dbReference>
<keyword evidence="4 5" id="KW-0234">DNA repair</keyword>
<dbReference type="SMART" id="SM00853">
    <property type="entry name" value="MutL_C"/>
    <property type="match status" value="1"/>
</dbReference>
<dbReference type="Pfam" id="PF13589">
    <property type="entry name" value="HATPase_c_3"/>
    <property type="match status" value="1"/>
</dbReference>
<dbReference type="InterPro" id="IPR036890">
    <property type="entry name" value="HATPase_C_sf"/>
</dbReference>
<evidence type="ECO:0000256" key="3">
    <source>
        <dbReference type="ARBA" id="ARBA00022763"/>
    </source>
</evidence>
<dbReference type="InterPro" id="IPR014762">
    <property type="entry name" value="DNA_mismatch_repair_CS"/>
</dbReference>
<evidence type="ECO:0000256" key="1">
    <source>
        <dbReference type="ARBA" id="ARBA00006082"/>
    </source>
</evidence>
<keyword evidence="8" id="KW-0540">Nuclease</keyword>
<dbReference type="InterPro" id="IPR002099">
    <property type="entry name" value="MutL/Mlh/PMS"/>
</dbReference>
<evidence type="ECO:0000313" key="8">
    <source>
        <dbReference type="EMBL" id="MBE6421156.1"/>
    </source>
</evidence>
<dbReference type="InterPro" id="IPR037198">
    <property type="entry name" value="MutL_C_sf"/>
</dbReference>
<gene>
    <name evidence="5 8" type="primary">mutL</name>
    <name evidence="8" type="ORF">E7027_03355</name>
</gene>
<dbReference type="InterPro" id="IPR014790">
    <property type="entry name" value="MutL_C"/>
</dbReference>
<dbReference type="GO" id="GO:0016887">
    <property type="term" value="F:ATP hydrolysis activity"/>
    <property type="evidence" value="ECO:0007669"/>
    <property type="project" value="InterPro"/>
</dbReference>
<evidence type="ECO:0000259" key="6">
    <source>
        <dbReference type="SMART" id="SM00853"/>
    </source>
</evidence>
<evidence type="ECO:0000256" key="5">
    <source>
        <dbReference type="HAMAP-Rule" id="MF_00149"/>
    </source>
</evidence>
<feature type="domain" description="MutL C-terminal dimerisation" evidence="6">
    <location>
        <begin position="439"/>
        <end position="582"/>
    </location>
</feature>
<dbReference type="GO" id="GO:0032300">
    <property type="term" value="C:mismatch repair complex"/>
    <property type="evidence" value="ECO:0007669"/>
    <property type="project" value="InterPro"/>
</dbReference>
<dbReference type="GO" id="GO:0006298">
    <property type="term" value="P:mismatch repair"/>
    <property type="evidence" value="ECO:0007669"/>
    <property type="project" value="UniProtKB-UniRule"/>
</dbReference>
<accession>A0A928DPP6</accession>
<dbReference type="SUPFAM" id="SSF55874">
    <property type="entry name" value="ATPase domain of HSP90 chaperone/DNA topoisomerase II/histidine kinase"/>
    <property type="match status" value="1"/>
</dbReference>
<dbReference type="Gene3D" id="3.30.1540.20">
    <property type="entry name" value="MutL, C-terminal domain, dimerisation subdomain"/>
    <property type="match status" value="1"/>
</dbReference>
<dbReference type="EMBL" id="SUVG01000003">
    <property type="protein sequence ID" value="MBE6421156.1"/>
    <property type="molecule type" value="Genomic_DNA"/>
</dbReference>
<evidence type="ECO:0000259" key="7">
    <source>
        <dbReference type="SMART" id="SM01340"/>
    </source>
</evidence>
<comment type="similarity">
    <text evidence="1 5">Belongs to the DNA mismatch repair MutL/HexB family.</text>
</comment>
<feature type="domain" description="DNA mismatch repair protein S5" evidence="7">
    <location>
        <begin position="213"/>
        <end position="329"/>
    </location>
</feature>
<evidence type="ECO:0000313" key="9">
    <source>
        <dbReference type="Proteomes" id="UP000725649"/>
    </source>
</evidence>
<evidence type="ECO:0000256" key="2">
    <source>
        <dbReference type="ARBA" id="ARBA00021975"/>
    </source>
</evidence>
<organism evidence="8 9">
    <name type="scientific">Candidatus Avelusimicrobium gallicola</name>
    <dbReference type="NCBI Taxonomy" id="2562704"/>
    <lineage>
        <taxon>Bacteria</taxon>
        <taxon>Pseudomonadati</taxon>
        <taxon>Elusimicrobiota</taxon>
        <taxon>Elusimicrobia</taxon>
        <taxon>Elusimicrobiales</taxon>
        <taxon>Elusimicrobiaceae</taxon>
        <taxon>Candidatus Avelusimicrobium</taxon>
    </lineage>
</organism>
<dbReference type="GO" id="GO:0030983">
    <property type="term" value="F:mismatched DNA binding"/>
    <property type="evidence" value="ECO:0007669"/>
    <property type="project" value="InterPro"/>
</dbReference>
<dbReference type="PANTHER" id="PTHR10073">
    <property type="entry name" value="DNA MISMATCH REPAIR PROTEIN MLH, PMS, MUTL"/>
    <property type="match status" value="1"/>
</dbReference>
<dbReference type="InterPro" id="IPR042120">
    <property type="entry name" value="MutL_C_dimsub"/>
</dbReference>
<dbReference type="SUPFAM" id="SSF118116">
    <property type="entry name" value="DNA mismatch repair protein MutL"/>
    <property type="match status" value="1"/>
</dbReference>
<dbReference type="FunFam" id="3.30.565.10:FF:000003">
    <property type="entry name" value="DNA mismatch repair endonuclease MutL"/>
    <property type="match status" value="1"/>
</dbReference>
<dbReference type="HAMAP" id="MF_00149">
    <property type="entry name" value="DNA_mis_repair"/>
    <property type="match status" value="1"/>
</dbReference>
<dbReference type="SMART" id="SM01340">
    <property type="entry name" value="DNA_mis_repair"/>
    <property type="match status" value="1"/>
</dbReference>
<dbReference type="GO" id="GO:0005524">
    <property type="term" value="F:ATP binding"/>
    <property type="evidence" value="ECO:0007669"/>
    <property type="project" value="InterPro"/>
</dbReference>
<dbReference type="InterPro" id="IPR020667">
    <property type="entry name" value="DNA_mismatch_repair_MutL"/>
</dbReference>
<dbReference type="InterPro" id="IPR038973">
    <property type="entry name" value="MutL/Mlh/Pms-like"/>
</dbReference>
<dbReference type="Pfam" id="PF01119">
    <property type="entry name" value="DNA_mis_repair"/>
    <property type="match status" value="1"/>
</dbReference>
<dbReference type="Pfam" id="PF08676">
    <property type="entry name" value="MutL_C"/>
    <property type="match status" value="1"/>
</dbReference>
<keyword evidence="3 5" id="KW-0227">DNA damage</keyword>
<dbReference type="CDD" id="cd16926">
    <property type="entry name" value="HATPase_MutL-MLH-PMS-like"/>
    <property type="match status" value="1"/>
</dbReference>
<dbReference type="InterPro" id="IPR020568">
    <property type="entry name" value="Ribosomal_Su5_D2-typ_SF"/>
</dbReference>
<evidence type="ECO:0000256" key="4">
    <source>
        <dbReference type="ARBA" id="ARBA00023204"/>
    </source>
</evidence>
<reference evidence="8" key="1">
    <citation type="submission" date="2019-04" db="EMBL/GenBank/DDBJ databases">
        <title>Evolution of Biomass-Degrading Anaerobic Consortia Revealed by Metagenomics.</title>
        <authorList>
            <person name="Peng X."/>
        </authorList>
    </citation>
    <scope>NUCLEOTIDE SEQUENCE</scope>
    <source>
        <strain evidence="8">SIG66</strain>
    </source>
</reference>
<dbReference type="SUPFAM" id="SSF54211">
    <property type="entry name" value="Ribosomal protein S5 domain 2-like"/>
    <property type="match status" value="1"/>
</dbReference>
<keyword evidence="8" id="KW-0378">Hydrolase</keyword>
<dbReference type="PROSITE" id="PS00058">
    <property type="entry name" value="DNA_MISMATCH_REPAIR_1"/>
    <property type="match status" value="1"/>
</dbReference>
<comment type="function">
    <text evidence="5">This protein is involved in the repair of mismatches in DNA. It is required for dam-dependent methyl-directed DNA mismatch repair. May act as a 'molecular matchmaker', a protein that promotes the formation of a stable complex between two or more DNA-binding proteins in an ATP-dependent manner without itself being part of a final effector complex.</text>
</comment>
<dbReference type="Gene3D" id="3.30.230.10">
    <property type="match status" value="1"/>
</dbReference>
<keyword evidence="8" id="KW-0255">Endonuclease</keyword>